<dbReference type="Proteomes" id="UP000001646">
    <property type="component" value="Chromosome 1"/>
</dbReference>
<dbReference type="Pfam" id="PF22005">
    <property type="entry name" value="WWE_1"/>
    <property type="match status" value="1"/>
</dbReference>
<dbReference type="GO" id="GO:0005737">
    <property type="term" value="C:cytoplasm"/>
    <property type="evidence" value="ECO:0000318"/>
    <property type="project" value="GO_Central"/>
</dbReference>
<dbReference type="SUPFAM" id="SSF52949">
    <property type="entry name" value="Macro domain-like"/>
    <property type="match status" value="3"/>
</dbReference>
<evidence type="ECO:0000256" key="7">
    <source>
        <dbReference type="RuleBase" id="RU362114"/>
    </source>
</evidence>
<dbReference type="InterPro" id="IPR052056">
    <property type="entry name" value="Mono-ARTD/PARP"/>
</dbReference>
<dbReference type="InterPro" id="IPR002589">
    <property type="entry name" value="Macro_dom"/>
</dbReference>
<dbReference type="Pfam" id="PF23252">
    <property type="entry name" value="KH_PARP14_5"/>
    <property type="match status" value="1"/>
</dbReference>
<keyword evidence="4 7" id="KW-0520">NAD</keyword>
<dbReference type="SMART" id="SM00506">
    <property type="entry name" value="A1pp"/>
    <property type="match status" value="3"/>
</dbReference>
<dbReference type="InterPro" id="IPR057050">
    <property type="entry name" value="RRM_PARP14_2"/>
</dbReference>
<dbReference type="Pfam" id="PF01661">
    <property type="entry name" value="Macro"/>
    <property type="match status" value="3"/>
</dbReference>
<reference evidence="10 11" key="1">
    <citation type="submission" date="2009-12" db="EMBL/GenBank/DDBJ databases">
        <title>The Genome Sequence of Anolis carolinensis (Green Anole Lizard).</title>
        <authorList>
            <consortium name="The Genome Sequencing Platform"/>
            <person name="Di Palma F."/>
            <person name="Alfoldi J."/>
            <person name="Heiman D."/>
            <person name="Young S."/>
            <person name="Grabherr M."/>
            <person name="Johnson J."/>
            <person name="Lander E.S."/>
            <person name="Lindblad-Toh K."/>
        </authorList>
    </citation>
    <scope>NUCLEOTIDE SEQUENCE [LARGE SCALE GENOMIC DNA]</scope>
    <source>
        <strain evidence="10 11">JBL SC #1</strain>
    </source>
</reference>
<feature type="domain" description="Macro" evidence="9">
    <location>
        <begin position="1051"/>
        <end position="1216"/>
    </location>
</feature>
<dbReference type="InterPro" id="IPR043472">
    <property type="entry name" value="Macro_dom-like"/>
</dbReference>
<comment type="similarity">
    <text evidence="6">Belongs to the ARTD/PARP family.</text>
</comment>
<dbReference type="Pfam" id="PF23253">
    <property type="entry name" value="KH_PARP14_6"/>
    <property type="match status" value="1"/>
</dbReference>
<feature type="domain" description="PARP catalytic" evidence="8">
    <location>
        <begin position="1428"/>
        <end position="1624"/>
    </location>
</feature>
<feature type="domain" description="Macro" evidence="9">
    <location>
        <begin position="826"/>
        <end position="1027"/>
    </location>
</feature>
<dbReference type="Pfam" id="PF23248">
    <property type="entry name" value="KH_PARP14_2"/>
    <property type="match status" value="1"/>
</dbReference>
<evidence type="ECO:0000256" key="5">
    <source>
        <dbReference type="ARBA" id="ARBA00023242"/>
    </source>
</evidence>
<dbReference type="Pfam" id="PF23254">
    <property type="entry name" value="KH_PARP14_8"/>
    <property type="match status" value="1"/>
</dbReference>
<evidence type="ECO:0000259" key="8">
    <source>
        <dbReference type="PROSITE" id="PS51059"/>
    </source>
</evidence>
<dbReference type="CDD" id="cd01439">
    <property type="entry name" value="TCCD_inducible_PARP_like"/>
    <property type="match status" value="1"/>
</dbReference>
<feature type="domain" description="Macro" evidence="9">
    <location>
        <begin position="646"/>
        <end position="833"/>
    </location>
</feature>
<dbReference type="InterPro" id="IPR057048">
    <property type="entry name" value="PARP14_KH_6"/>
</dbReference>
<dbReference type="InParanoid" id="G1KJA8"/>
<dbReference type="PROSITE" id="PS51154">
    <property type="entry name" value="MACRO"/>
    <property type="match status" value="3"/>
</dbReference>
<organism evidence="10 11">
    <name type="scientific">Anolis carolinensis</name>
    <name type="common">Green anole</name>
    <name type="synonym">American chameleon</name>
    <dbReference type="NCBI Taxonomy" id="28377"/>
    <lineage>
        <taxon>Eukaryota</taxon>
        <taxon>Metazoa</taxon>
        <taxon>Chordata</taxon>
        <taxon>Craniata</taxon>
        <taxon>Vertebrata</taxon>
        <taxon>Euteleostomi</taxon>
        <taxon>Lepidosauria</taxon>
        <taxon>Squamata</taxon>
        <taxon>Bifurcata</taxon>
        <taxon>Unidentata</taxon>
        <taxon>Episquamata</taxon>
        <taxon>Toxicofera</taxon>
        <taxon>Iguania</taxon>
        <taxon>Dactyloidae</taxon>
        <taxon>Anolis</taxon>
    </lineage>
</organism>
<dbReference type="PANTHER" id="PTHR14453">
    <property type="entry name" value="PARP/ZINC FINGER CCCH TYPE DOMAIN CONTAINING PROTEIN"/>
    <property type="match status" value="1"/>
</dbReference>
<evidence type="ECO:0000256" key="1">
    <source>
        <dbReference type="ARBA" id="ARBA00004123"/>
    </source>
</evidence>
<dbReference type="Bgee" id="ENSACAG00000009769">
    <property type="expression patterns" value="Expressed in adrenal gland and 11 other cell types or tissues"/>
</dbReference>
<dbReference type="GO" id="GO:0060336">
    <property type="term" value="P:negative regulation of type II interferon-mediated signaling pathway"/>
    <property type="evidence" value="ECO:0000318"/>
    <property type="project" value="GO_Central"/>
</dbReference>
<dbReference type="Pfam" id="PF00644">
    <property type="entry name" value="PARP"/>
    <property type="match status" value="1"/>
</dbReference>
<dbReference type="SUPFAM" id="SSF117839">
    <property type="entry name" value="WWE domain"/>
    <property type="match status" value="1"/>
</dbReference>
<dbReference type="EC" id="2.4.2.-" evidence="7"/>
<dbReference type="GeneTree" id="ENSGT00940000154311"/>
<sequence>LETSTYQPQMSSSLVVVENLQGTTMQDTLILLVENVSELSEEDKDFSVEMVPERNVAVISFAKPVDQFTQAFNMNHRAKSLKVSARTLEVTKTILVENIPSGTSRDFIVVYFESKKYGGGPVSIANYSPEENSLALLCFFPLLLDVTTVLKKKHYFSSVPVQVHPFYESLGTALYGKERPPIKMPDLIKVSLDRYHWCFLQQNPELLQEIAREMAGYHCEIEWPAKDCTSPEIIAHPSSALLKQKLSLIKTWNEDVSTQLTQILSKQKVVKCEIDVLVWEAIRNSIITKDGILIFPDITNKIIALVGTVEAVDIAEKDLISLIESAKRKMEREQLTIEQEVSVISGKYIILSKVGLQERIHLKYPDLKIAYDGSKECVILRGVAAEVFEIKSIIFESVDKMQRKSVDVHAYVLLFLQHVSYEDLSQLLFWKKNINAFYELKGEKVTLVGGTSQDVQQDKEVIKMKEWKELTHNLYKAYNCSDEPIIINELEDQVVIAGYFKAVNDANQKLSAFVDTNTYIQQTIKTKFAVIPMYIEQEKQNHWLNVTKQGVKIHFGLQKNRSLISLEGPRVEVLKGLEILNKLLLSLHSTYVVIDRPGAKAFFKEQAHMYVTNAKQHFNCLIRIQEGKEYDGEEGEDEKINKEKEQQCGEVKLRNGVIVTVYRGDLTRFPADVVVNASNEELKHIGGLADALLKAAGRELQTECNDLVMKHGNVKPGHAVVTSAWNLPCKQVIHAVGPRWSSYEKEKCVKLLKKAVRESLRLAEAYNHRSIAIPAISSGIFGFPLKECAQSIVTAIKETIEESTEYESLKKICLVDFKEDTVQAFSEALNEVFVDRTSLSKVDSRLSPASRTKPPHAESRPGYQGAITVIVNSISRDLQLDQNPLAKALLGRAGGGLQVELTQKGQGQNLTDGCVLQTGGYGLGCSVVLHAILPYWNSKSEEQILRNIVAECLKTTEKQSLGSIAIPAIGTGNLGYPKKLVAKLMFDEVSKFSQKGNPKWLQEVHFVLHPSDTGTIKVIFHLFLLKAFFFLPWISVSPFSFTAFVGKVSSESGVHTLQIGSVTLQVECGDITQEITDAIVNITNESFNLNTGAISFAPSFCFFLHSASQPHNNLLCTTAGQLKCRNVLHLVAMADIKAQISKSLKECEQRQFTSVAFPAIGTGKAGRDPKMVANDMIDAIIDYARNTSAPVVKNIKIIIFQAHLLKVFHESMKRNEAEDSKPEEKPPESFFRKITVTPKRTLLLEKTIEPATFQICGDSQEKVEVAASWLKDLILKDQNEMNFSDSCIINFEESEYEKLGDLQRRLQIMIKLELGSFPPSLRVCGTTRDVLAASTEIQTLIRNIRDRREEQAKADLFINLVEWQYDDNGQYKAFDSMTNMKIEAAAQHQNLIKITIQNKHYTVDPSQQCAMDAQGAIINLRQNLAMALPEEWEDMGQMRVKVVNLNPEVKEYVTVKQIFCQTCNSWTIEKIERIQNPFYWQAYQIKKQEMDAKNGHANNERNLFHGTASTSLTLINNSGFNRSYAGMHAAVYGNGTYFAVDASYSAHDTYSKPDANGRKYMYFARVLVGDYCVGAQGLIVPQPKNTTDPTNLYDSMTDNIQKPTLFVTFNDIQAYPEYLITFKK</sequence>
<dbReference type="GO" id="GO:0010629">
    <property type="term" value="P:negative regulation of gene expression"/>
    <property type="evidence" value="ECO:0000318"/>
    <property type="project" value="GO_Central"/>
</dbReference>
<keyword evidence="5" id="KW-0539">Nucleus</keyword>
<dbReference type="FunFam" id="3.90.228.10:FF:000008">
    <property type="entry name" value="Poly [ADP-ribose] polymerase"/>
    <property type="match status" value="1"/>
</dbReference>
<dbReference type="InterPro" id="IPR037197">
    <property type="entry name" value="WWE_dom_sf"/>
</dbReference>
<dbReference type="InterPro" id="IPR054596">
    <property type="entry name" value="PARP14_WWE"/>
</dbReference>
<dbReference type="InterPro" id="IPR057045">
    <property type="entry name" value="PARP14_KH_3"/>
</dbReference>
<comment type="subcellular location">
    <subcellularLocation>
        <location evidence="1">Nucleus</location>
    </subcellularLocation>
</comment>
<dbReference type="InterPro" id="IPR057049">
    <property type="entry name" value="PARP14_KH_8"/>
</dbReference>
<dbReference type="PANTHER" id="PTHR14453:SF89">
    <property type="entry name" value="PROTEIN MONO-ADP-RIBOSYLTRANSFERASE PARP14"/>
    <property type="match status" value="1"/>
</dbReference>
<keyword evidence="2 7" id="KW-0328">Glycosyltransferase</keyword>
<dbReference type="Pfam" id="PF23084">
    <property type="entry name" value="KH_PARP14_1"/>
    <property type="match status" value="1"/>
</dbReference>
<dbReference type="HOGENOM" id="CLU_003288_1_0_1"/>
<keyword evidence="11" id="KW-1185">Reference proteome</keyword>
<dbReference type="Gene3D" id="3.30.720.50">
    <property type="match status" value="1"/>
</dbReference>
<evidence type="ECO:0000313" key="11">
    <source>
        <dbReference type="Proteomes" id="UP000001646"/>
    </source>
</evidence>
<dbReference type="Gene3D" id="3.90.228.10">
    <property type="match status" value="1"/>
</dbReference>
<proteinExistence type="inferred from homology"/>
<dbReference type="Gene3D" id="3.40.220.10">
    <property type="entry name" value="Leucine Aminopeptidase, subunit E, domain 1"/>
    <property type="match status" value="3"/>
</dbReference>
<evidence type="ECO:0000259" key="9">
    <source>
        <dbReference type="PROSITE" id="PS51154"/>
    </source>
</evidence>
<dbReference type="eggNOG" id="KOG2633">
    <property type="taxonomic scope" value="Eukaryota"/>
</dbReference>
<dbReference type="InterPro" id="IPR012677">
    <property type="entry name" value="Nucleotide-bd_a/b_plait_sf"/>
</dbReference>
<dbReference type="InterPro" id="IPR057047">
    <property type="entry name" value="PARP14_KH_5"/>
</dbReference>
<dbReference type="PROSITE" id="PS51059">
    <property type="entry name" value="PARP_CATALYTIC"/>
    <property type="match status" value="1"/>
</dbReference>
<dbReference type="GO" id="GO:0005634">
    <property type="term" value="C:nucleus"/>
    <property type="evidence" value="ECO:0000318"/>
    <property type="project" value="GO_Central"/>
</dbReference>
<dbReference type="Ensembl" id="ENSACAT00000009753.4">
    <property type="protein sequence ID" value="ENSACAP00000009556.3"/>
    <property type="gene ID" value="ENSACAG00000009769.4"/>
</dbReference>
<evidence type="ECO:0000256" key="3">
    <source>
        <dbReference type="ARBA" id="ARBA00022679"/>
    </source>
</evidence>
<dbReference type="GO" id="GO:0003950">
    <property type="term" value="F:NAD+ poly-ADP-ribosyltransferase activity"/>
    <property type="evidence" value="ECO:0000318"/>
    <property type="project" value="GO_Central"/>
</dbReference>
<name>G1KJA8_ANOCA</name>
<protein>
    <recommendedName>
        <fullName evidence="7">Poly [ADP-ribose] polymerase</fullName>
        <shortName evidence="7">PARP</shortName>
        <ecNumber evidence="7">2.4.2.-</ecNumber>
    </recommendedName>
</protein>
<dbReference type="InterPro" id="IPR057044">
    <property type="entry name" value="PARP14_KH_1"/>
</dbReference>
<dbReference type="Gene3D" id="3.30.70.330">
    <property type="match status" value="1"/>
</dbReference>
<reference evidence="10" key="2">
    <citation type="submission" date="2025-08" db="UniProtKB">
        <authorList>
            <consortium name="Ensembl"/>
        </authorList>
    </citation>
    <scope>IDENTIFICATION</scope>
</reference>
<keyword evidence="3 7" id="KW-0808">Transferase</keyword>
<evidence type="ECO:0000313" key="10">
    <source>
        <dbReference type="Ensembl" id="ENSACAP00000009556.3"/>
    </source>
</evidence>
<dbReference type="SUPFAM" id="SSF56399">
    <property type="entry name" value="ADP-ribosylation"/>
    <property type="match status" value="1"/>
</dbReference>
<dbReference type="InterPro" id="IPR012317">
    <property type="entry name" value="Poly(ADP-ribose)pol_cat_dom"/>
</dbReference>
<evidence type="ECO:0000256" key="2">
    <source>
        <dbReference type="ARBA" id="ARBA00022676"/>
    </source>
</evidence>
<evidence type="ECO:0000256" key="4">
    <source>
        <dbReference type="ARBA" id="ARBA00023027"/>
    </source>
</evidence>
<reference evidence="10" key="3">
    <citation type="submission" date="2025-09" db="UniProtKB">
        <authorList>
            <consortium name="Ensembl"/>
        </authorList>
    </citation>
    <scope>IDENTIFICATION</scope>
</reference>
<dbReference type="InterPro" id="IPR057043">
    <property type="entry name" value="PARP14_KH_2"/>
</dbReference>
<dbReference type="Pfam" id="PF23245">
    <property type="entry name" value="RRM_PARP14_2"/>
    <property type="match status" value="1"/>
</dbReference>
<accession>G1KJA8</accession>
<evidence type="ECO:0000256" key="6">
    <source>
        <dbReference type="ARBA" id="ARBA00024347"/>
    </source>
</evidence>
<dbReference type="Pfam" id="PF23249">
    <property type="entry name" value="KH_PARP14_3"/>
    <property type="match status" value="1"/>
</dbReference>
<dbReference type="STRING" id="28377.ENSACAP00000009556"/>
<dbReference type="CDD" id="cd02907">
    <property type="entry name" value="Macro_Af1521_BAL-like"/>
    <property type="match status" value="1"/>
</dbReference>
<dbReference type="Pfam" id="PF23085">
    <property type="entry name" value="RRM_PARP14_3"/>
    <property type="match status" value="1"/>
</dbReference>
<dbReference type="GO" id="GO:0003714">
    <property type="term" value="F:transcription corepressor activity"/>
    <property type="evidence" value="ECO:0000318"/>
    <property type="project" value="GO_Central"/>
</dbReference>